<organism evidence="2 3">
    <name type="scientific">Mucuna pruriens</name>
    <name type="common">Velvet bean</name>
    <name type="synonym">Dolichos pruriens</name>
    <dbReference type="NCBI Taxonomy" id="157652"/>
    <lineage>
        <taxon>Eukaryota</taxon>
        <taxon>Viridiplantae</taxon>
        <taxon>Streptophyta</taxon>
        <taxon>Embryophyta</taxon>
        <taxon>Tracheophyta</taxon>
        <taxon>Spermatophyta</taxon>
        <taxon>Magnoliopsida</taxon>
        <taxon>eudicotyledons</taxon>
        <taxon>Gunneridae</taxon>
        <taxon>Pentapetalae</taxon>
        <taxon>rosids</taxon>
        <taxon>fabids</taxon>
        <taxon>Fabales</taxon>
        <taxon>Fabaceae</taxon>
        <taxon>Papilionoideae</taxon>
        <taxon>50 kb inversion clade</taxon>
        <taxon>NPAAA clade</taxon>
        <taxon>indigoferoid/millettioid clade</taxon>
        <taxon>Phaseoleae</taxon>
        <taxon>Mucuna</taxon>
    </lineage>
</organism>
<name>A0A371FN25_MUCPR</name>
<dbReference type="AlphaFoldDB" id="A0A371FN25"/>
<dbReference type="EMBL" id="QJKJ01008500">
    <property type="protein sequence ID" value="RDX79580.1"/>
    <property type="molecule type" value="Genomic_DNA"/>
</dbReference>
<reference evidence="2" key="1">
    <citation type="submission" date="2018-05" db="EMBL/GenBank/DDBJ databases">
        <title>Draft genome of Mucuna pruriens seed.</title>
        <authorList>
            <person name="Nnadi N.E."/>
            <person name="Vos R."/>
            <person name="Hasami M.H."/>
            <person name="Devisetty U.K."/>
            <person name="Aguiy J.C."/>
        </authorList>
    </citation>
    <scope>NUCLEOTIDE SEQUENCE [LARGE SCALE GENOMIC DNA]</scope>
    <source>
        <strain evidence="2">JCA_2017</strain>
    </source>
</reference>
<evidence type="ECO:0000313" key="3">
    <source>
        <dbReference type="Proteomes" id="UP000257109"/>
    </source>
</evidence>
<evidence type="ECO:0000256" key="1">
    <source>
        <dbReference type="SAM" id="MobiDB-lite"/>
    </source>
</evidence>
<keyword evidence="3" id="KW-1185">Reference proteome</keyword>
<dbReference type="Proteomes" id="UP000257109">
    <property type="component" value="Unassembled WGS sequence"/>
</dbReference>
<accession>A0A371FN25</accession>
<dbReference type="OrthoDB" id="1724808at2759"/>
<proteinExistence type="predicted"/>
<feature type="region of interest" description="Disordered" evidence="1">
    <location>
        <begin position="1"/>
        <end position="27"/>
    </location>
</feature>
<comment type="caution">
    <text evidence="2">The sequence shown here is derived from an EMBL/GenBank/DDBJ whole genome shotgun (WGS) entry which is preliminary data.</text>
</comment>
<evidence type="ECO:0000313" key="2">
    <source>
        <dbReference type="EMBL" id="RDX79580.1"/>
    </source>
</evidence>
<gene>
    <name evidence="2" type="ORF">CR513_39983</name>
</gene>
<protein>
    <submittedName>
        <fullName evidence="2">Uncharacterized protein</fullName>
    </submittedName>
</protein>
<sequence length="94" mass="10982">AFKTTKRTHYQQEKGFTKRSTSKGKPFTKSSHGEYYTYCKRPGHTKDTYYKLYGKDKIWVNQSASNKENVVEHPSTLQLDQDIQAFSKEEIKPS</sequence>
<feature type="non-terminal residue" evidence="2">
    <location>
        <position position="1"/>
    </location>
</feature>